<dbReference type="GO" id="GO:0005886">
    <property type="term" value="C:plasma membrane"/>
    <property type="evidence" value="ECO:0007669"/>
    <property type="project" value="TreeGrafter"/>
</dbReference>
<keyword evidence="1" id="KW-0812">Transmembrane</keyword>
<dbReference type="Pfam" id="PF00905">
    <property type="entry name" value="Transpeptidase"/>
    <property type="match status" value="1"/>
</dbReference>
<keyword evidence="4" id="KW-1185">Reference proteome</keyword>
<dbReference type="AlphaFoldDB" id="A0A078KRK5"/>
<dbReference type="Gene3D" id="3.40.710.10">
    <property type="entry name" value="DD-peptidase/beta-lactamase superfamily"/>
    <property type="match status" value="1"/>
</dbReference>
<dbReference type="SUPFAM" id="SSF56601">
    <property type="entry name" value="beta-lactamase/transpeptidase-like"/>
    <property type="match status" value="1"/>
</dbReference>
<dbReference type="InterPro" id="IPR001460">
    <property type="entry name" value="PCN-bd_Tpept"/>
</dbReference>
<dbReference type="GO" id="GO:0071972">
    <property type="term" value="F:peptidoglycan L,D-transpeptidase activity"/>
    <property type="evidence" value="ECO:0007669"/>
    <property type="project" value="TreeGrafter"/>
</dbReference>
<dbReference type="Gene3D" id="3.90.1310.10">
    <property type="entry name" value="Penicillin-binding protein 2a (Domain 2)"/>
    <property type="match status" value="1"/>
</dbReference>
<dbReference type="Proteomes" id="UP000032431">
    <property type="component" value="Chromosome I"/>
</dbReference>
<keyword evidence="1" id="KW-0472">Membrane</keyword>
<dbReference type="GO" id="GO:0071555">
    <property type="term" value="P:cell wall organization"/>
    <property type="evidence" value="ECO:0007669"/>
    <property type="project" value="TreeGrafter"/>
</dbReference>
<sequence>MKIQSRRAVIVLFLLGFFIFGIVFFVSSYLKNASTWVFYSGNKHIYKNGRISTGTIYDRNGLTLFSTEGGKVKYNSDKTIRTAVMHAVGDSEGNVSTGALYAFKKQLSGWNLVNGVYHGNGSGNAISLTIDAKLCAVAYEALAGRHGTVGVYNYKTGDILCMVSTPSFDPENPPKVDPDSEEHNGIYMNRLLSSTYTPGSVFKLVTLAAAIDNISGVTDRTFRCNGTLKIDGGKVTCPSSHGKQNLSEALANSCNTAFAELAIEAGANQLQAYAQKAGFNSVMYIDGIKTAQGKVDVTAASKTDLGWAGIGQYTDTANPATFMAYMGAIANNGVRVTPKLLLNSKSKQTSVLSPDTADKIKTYMRNDTILNYGERNYPGLHLCAKSGTAQINGQQPNAWFAGFLDRKDCPLAFVVVVENGGAGSKVSGPIAGKVLQEAVKTYAGKM</sequence>
<dbReference type="HOGENOM" id="CLU_009289_1_0_9"/>
<evidence type="ECO:0000313" key="4">
    <source>
        <dbReference type="Proteomes" id="UP000032431"/>
    </source>
</evidence>
<reference evidence="4" key="1">
    <citation type="submission" date="2014-07" db="EMBL/GenBank/DDBJ databases">
        <authorList>
            <person name="Wibberg D."/>
        </authorList>
    </citation>
    <scope>NUCLEOTIDE SEQUENCE [LARGE SCALE GENOMIC DNA]</scope>
    <source>
        <strain evidence="4">DG5</strain>
    </source>
</reference>
<dbReference type="PANTHER" id="PTHR30627:SF24">
    <property type="entry name" value="PENICILLIN-BINDING PROTEIN 4B"/>
    <property type="match status" value="1"/>
</dbReference>
<dbReference type="PATRIC" id="fig|29343.3.peg.655"/>
<protein>
    <recommendedName>
        <fullName evidence="2">Penicillin-binding protein transpeptidase domain-containing protein</fullName>
    </recommendedName>
</protein>
<proteinExistence type="predicted"/>
<feature type="transmembrane region" description="Helical" evidence="1">
    <location>
        <begin position="9"/>
        <end position="30"/>
    </location>
</feature>
<dbReference type="InterPro" id="IPR050515">
    <property type="entry name" value="Beta-lactam/transpept"/>
</dbReference>
<feature type="domain" description="Penicillin-binding protein transpeptidase" evidence="2">
    <location>
        <begin position="147"/>
        <end position="436"/>
    </location>
</feature>
<name>A0A078KRK5_9FIRM</name>
<gene>
    <name evidence="3" type="ORF">CCDG5_0629</name>
</gene>
<evidence type="ECO:0000313" key="3">
    <source>
        <dbReference type="EMBL" id="CDZ23759.1"/>
    </source>
</evidence>
<dbReference type="EMBL" id="LM995447">
    <property type="protein sequence ID" value="CDZ23759.1"/>
    <property type="molecule type" value="Genomic_DNA"/>
</dbReference>
<keyword evidence="1" id="KW-1133">Transmembrane helix</keyword>
<organism evidence="3 4">
    <name type="scientific">[Clostridium] cellulosi</name>
    <dbReference type="NCBI Taxonomy" id="29343"/>
    <lineage>
        <taxon>Bacteria</taxon>
        <taxon>Bacillati</taxon>
        <taxon>Bacillota</taxon>
        <taxon>Clostridia</taxon>
        <taxon>Eubacteriales</taxon>
        <taxon>Oscillospiraceae</taxon>
        <taxon>Oscillospiraceae incertae sedis</taxon>
    </lineage>
</organism>
<dbReference type="PANTHER" id="PTHR30627">
    <property type="entry name" value="PEPTIDOGLYCAN D,D-TRANSPEPTIDASE"/>
    <property type="match status" value="1"/>
</dbReference>
<dbReference type="STRING" id="29343.CCDG5_0629"/>
<dbReference type="OrthoDB" id="9766847at2"/>
<dbReference type="InterPro" id="IPR012338">
    <property type="entry name" value="Beta-lactam/transpept-like"/>
</dbReference>
<evidence type="ECO:0000256" key="1">
    <source>
        <dbReference type="SAM" id="Phobius"/>
    </source>
</evidence>
<evidence type="ECO:0000259" key="2">
    <source>
        <dbReference type="Pfam" id="PF00905"/>
    </source>
</evidence>
<accession>A0A078KRK5</accession>
<dbReference type="GO" id="GO:0008658">
    <property type="term" value="F:penicillin binding"/>
    <property type="evidence" value="ECO:0007669"/>
    <property type="project" value="InterPro"/>
</dbReference>
<dbReference type="KEGG" id="ccel:CCDG5_0629"/>